<dbReference type="GeneID" id="43638706"/>
<dbReference type="GO" id="GO:0016747">
    <property type="term" value="F:acyltransferase activity, transferring groups other than amino-acyl groups"/>
    <property type="evidence" value="ECO:0007669"/>
    <property type="project" value="InterPro"/>
</dbReference>
<dbReference type="EMBL" id="ML743574">
    <property type="protein sequence ID" value="KAE8137996.1"/>
    <property type="molecule type" value="Genomic_DNA"/>
</dbReference>
<reference evidence="2 3" key="1">
    <citation type="submission" date="2019-04" db="EMBL/GenBank/DDBJ databases">
        <title>Friends and foes A comparative genomics study of 23 Aspergillus species from section Flavi.</title>
        <authorList>
            <consortium name="DOE Joint Genome Institute"/>
            <person name="Kjaerbolling I."/>
            <person name="Vesth T."/>
            <person name="Frisvad J.C."/>
            <person name="Nybo J.L."/>
            <person name="Theobald S."/>
            <person name="Kildgaard S."/>
            <person name="Isbrandt T."/>
            <person name="Kuo A."/>
            <person name="Sato A."/>
            <person name="Lyhne E.K."/>
            <person name="Kogle M.E."/>
            <person name="Wiebenga A."/>
            <person name="Kun R.S."/>
            <person name="Lubbers R.J."/>
            <person name="Makela M.R."/>
            <person name="Barry K."/>
            <person name="Chovatia M."/>
            <person name="Clum A."/>
            <person name="Daum C."/>
            <person name="Haridas S."/>
            <person name="He G."/>
            <person name="LaButti K."/>
            <person name="Lipzen A."/>
            <person name="Mondo S."/>
            <person name="Riley R."/>
            <person name="Salamov A."/>
            <person name="Simmons B.A."/>
            <person name="Magnuson J.K."/>
            <person name="Henrissat B."/>
            <person name="Mortensen U.H."/>
            <person name="Larsen T.O."/>
            <person name="Devries R.P."/>
            <person name="Grigoriev I.V."/>
            <person name="Machida M."/>
            <person name="Baker S.E."/>
            <person name="Andersen M.R."/>
        </authorList>
    </citation>
    <scope>NUCLEOTIDE SEQUENCE [LARGE SCALE GENOMIC DNA]</scope>
    <source>
        <strain evidence="2 3">CBS 117625</strain>
    </source>
</reference>
<feature type="domain" description="N-acetyltransferase" evidence="1">
    <location>
        <begin position="146"/>
        <end position="208"/>
    </location>
</feature>
<dbReference type="Gene3D" id="3.40.630.30">
    <property type="match status" value="1"/>
</dbReference>
<dbReference type="AlphaFoldDB" id="A0A5N6STI3"/>
<name>A0A5N6STI3_ASPPS</name>
<gene>
    <name evidence="2" type="ORF">BDV38DRAFT_246018</name>
</gene>
<organism evidence="2 3">
    <name type="scientific">Aspergillus pseudotamarii</name>
    <dbReference type="NCBI Taxonomy" id="132259"/>
    <lineage>
        <taxon>Eukaryota</taxon>
        <taxon>Fungi</taxon>
        <taxon>Dikarya</taxon>
        <taxon>Ascomycota</taxon>
        <taxon>Pezizomycotina</taxon>
        <taxon>Eurotiomycetes</taxon>
        <taxon>Eurotiomycetidae</taxon>
        <taxon>Eurotiales</taxon>
        <taxon>Aspergillaceae</taxon>
        <taxon>Aspergillus</taxon>
        <taxon>Aspergillus subgen. Circumdati</taxon>
    </lineage>
</organism>
<evidence type="ECO:0000313" key="2">
    <source>
        <dbReference type="EMBL" id="KAE8137996.1"/>
    </source>
</evidence>
<sequence length="244" mass="27725">MSPSLEPTAPQTSNVALVPKEYAHQKDLEAIITRYRTLRLRGLKENPDAFSSKYEDEVEFPYEKWLARVTNPQARSFIAYDDQTDHSLDSLALLLSREWLGTVTIVGPRLLPEDNKTLSKAPWDVFSLTDERVLLKEESRYATLVFMLGGMYVLEAGRRKGNGRRLIERAVSEVRTEATEAGASRVLVVSIVERNNDAARRLYETCSFDVWGDELVLQIPQHQECVGMVLDLRLEGRSPDGLER</sequence>
<dbReference type="Pfam" id="PF00583">
    <property type="entry name" value="Acetyltransf_1"/>
    <property type="match status" value="1"/>
</dbReference>
<evidence type="ECO:0000259" key="1">
    <source>
        <dbReference type="Pfam" id="PF00583"/>
    </source>
</evidence>
<dbReference type="InterPro" id="IPR016181">
    <property type="entry name" value="Acyl_CoA_acyltransferase"/>
</dbReference>
<keyword evidence="3" id="KW-1185">Reference proteome</keyword>
<dbReference type="OrthoDB" id="9975416at2759"/>
<protein>
    <recommendedName>
        <fullName evidence="1">N-acetyltransferase domain-containing protein</fullName>
    </recommendedName>
</protein>
<dbReference type="RefSeq" id="XP_031914059.1">
    <property type="nucleotide sequence ID" value="XM_032054496.1"/>
</dbReference>
<evidence type="ECO:0000313" key="3">
    <source>
        <dbReference type="Proteomes" id="UP000325672"/>
    </source>
</evidence>
<accession>A0A5N6STI3</accession>
<dbReference type="InterPro" id="IPR000182">
    <property type="entry name" value="GNAT_dom"/>
</dbReference>
<dbReference type="Proteomes" id="UP000325672">
    <property type="component" value="Unassembled WGS sequence"/>
</dbReference>
<dbReference type="SUPFAM" id="SSF55729">
    <property type="entry name" value="Acyl-CoA N-acyltransferases (Nat)"/>
    <property type="match status" value="1"/>
</dbReference>
<proteinExistence type="predicted"/>